<dbReference type="EMBL" id="JAHJDP010000023">
    <property type="protein sequence ID" value="MBU2690008.1"/>
    <property type="molecule type" value="Genomic_DNA"/>
</dbReference>
<reference evidence="3" key="1">
    <citation type="submission" date="2021-05" db="EMBL/GenBank/DDBJ databases">
        <title>Energy efficiency and biological interactions define the core microbiome of deep oligotrophic groundwater.</title>
        <authorList>
            <person name="Mehrshad M."/>
            <person name="Lopez-Fernandez M."/>
            <person name="Bell E."/>
            <person name="Bernier-Latmani R."/>
            <person name="Bertilsson S."/>
            <person name="Dopson M."/>
        </authorList>
    </citation>
    <scope>NUCLEOTIDE SEQUENCE</scope>
    <source>
        <strain evidence="3">Modern_marine.mb.64</strain>
    </source>
</reference>
<dbReference type="SMART" id="SM00331">
    <property type="entry name" value="PP2C_SIG"/>
    <property type="match status" value="1"/>
</dbReference>
<protein>
    <submittedName>
        <fullName evidence="3">PP2C family protein-serine/threonine phosphatase</fullName>
    </submittedName>
</protein>
<organism evidence="3 4">
    <name type="scientific">Eiseniibacteriota bacterium</name>
    <dbReference type="NCBI Taxonomy" id="2212470"/>
    <lineage>
        <taxon>Bacteria</taxon>
        <taxon>Candidatus Eiseniibacteriota</taxon>
    </lineage>
</organism>
<dbReference type="Pfam" id="PF07228">
    <property type="entry name" value="SpoIIE"/>
    <property type="match status" value="1"/>
</dbReference>
<dbReference type="PANTHER" id="PTHR43156">
    <property type="entry name" value="STAGE II SPORULATION PROTEIN E-RELATED"/>
    <property type="match status" value="1"/>
</dbReference>
<evidence type="ECO:0000259" key="2">
    <source>
        <dbReference type="SMART" id="SM00331"/>
    </source>
</evidence>
<dbReference type="Gene3D" id="3.30.450.40">
    <property type="match status" value="1"/>
</dbReference>
<dbReference type="AlphaFoldDB" id="A0A948WBJ0"/>
<feature type="domain" description="PPM-type phosphatase" evidence="2">
    <location>
        <begin position="279"/>
        <end position="497"/>
    </location>
</feature>
<evidence type="ECO:0000256" key="1">
    <source>
        <dbReference type="ARBA" id="ARBA00022801"/>
    </source>
</evidence>
<dbReference type="SUPFAM" id="SSF55781">
    <property type="entry name" value="GAF domain-like"/>
    <property type="match status" value="1"/>
</dbReference>
<dbReference type="InterPro" id="IPR001932">
    <property type="entry name" value="PPM-type_phosphatase-like_dom"/>
</dbReference>
<dbReference type="InterPro" id="IPR036457">
    <property type="entry name" value="PPM-type-like_dom_sf"/>
</dbReference>
<name>A0A948WBJ0_UNCEI</name>
<accession>A0A948WBJ0</accession>
<dbReference type="PANTHER" id="PTHR43156:SF2">
    <property type="entry name" value="STAGE II SPORULATION PROTEIN E"/>
    <property type="match status" value="1"/>
</dbReference>
<gene>
    <name evidence="3" type="ORF">KJ970_03710</name>
</gene>
<dbReference type="InterPro" id="IPR052016">
    <property type="entry name" value="Bact_Sigma-Reg"/>
</dbReference>
<dbReference type="SUPFAM" id="SSF81606">
    <property type="entry name" value="PP2C-like"/>
    <property type="match status" value="1"/>
</dbReference>
<dbReference type="Gene3D" id="3.60.40.10">
    <property type="entry name" value="PPM-type phosphatase domain"/>
    <property type="match status" value="1"/>
</dbReference>
<evidence type="ECO:0000313" key="4">
    <source>
        <dbReference type="Proteomes" id="UP000777784"/>
    </source>
</evidence>
<dbReference type="InterPro" id="IPR029016">
    <property type="entry name" value="GAF-like_dom_sf"/>
</dbReference>
<comment type="caution">
    <text evidence="3">The sequence shown here is derived from an EMBL/GenBank/DDBJ whole genome shotgun (WGS) entry which is preliminary data.</text>
</comment>
<dbReference type="GO" id="GO:0016791">
    <property type="term" value="F:phosphatase activity"/>
    <property type="evidence" value="ECO:0007669"/>
    <property type="project" value="TreeGrafter"/>
</dbReference>
<proteinExistence type="predicted"/>
<evidence type="ECO:0000313" key="3">
    <source>
        <dbReference type="EMBL" id="MBU2690008.1"/>
    </source>
</evidence>
<keyword evidence="1" id="KW-0378">Hydrolase</keyword>
<sequence>MNVSASLREFAETRRELLADIAHKFGGASGGVYVQDSQGHKTWPKTPVAIGEGIRIPIGSYGSLHLTSADGKTSQESAEEITKLIGSLLEGWFESEMELNQLVDEHVSTTNQLIALYNITRGTRETWDLADKLRVIVEEAGRQTNCRQAVLEVTLDDIPEHFFWTTDGHVHQTNISSILKQARQRDEAHICQSGSQYVAAPVLVRDKPTGWLIADRRHGENPYQARELKIIQALADLAAGFVLTNGLQAKVINNLRIAKELEIASQIGEMLIPKQLPDILGIDLGAVCFQATEVGGDFYTVQKLGDDCLAFSLGDVTGKGVPAALLMSMTRTVYQTLSYTGSTPAEALTILNQALYEDLTRVEKFVTMVVGRYNPSTGEIHLANAGHSPVFHLPAGEKEPRLLEPSSPPLGVLPEITVNSEILQLTPGSILALASDGFHEMRNDEGELFGVENLGKALAAAAGLKAESIVTRLLNTVRDYSGGMSQWDDQTLLILKAKQQA</sequence>
<dbReference type="Proteomes" id="UP000777784">
    <property type="component" value="Unassembled WGS sequence"/>
</dbReference>